<dbReference type="EMBL" id="DVGB01000018">
    <property type="protein sequence ID" value="HIR00961.1"/>
    <property type="molecule type" value="Genomic_DNA"/>
</dbReference>
<evidence type="ECO:0000313" key="3">
    <source>
        <dbReference type="Proteomes" id="UP000824261"/>
    </source>
</evidence>
<gene>
    <name evidence="2" type="ORF">IAA69_01635</name>
</gene>
<comment type="caution">
    <text evidence="2">The sequence shown here is derived from an EMBL/GenBank/DDBJ whole genome shotgun (WGS) entry which is preliminary data.</text>
</comment>
<feature type="compositionally biased region" description="Basic residues" evidence="1">
    <location>
        <begin position="349"/>
        <end position="365"/>
    </location>
</feature>
<organism evidence="2 3">
    <name type="scientific">Candidatus Aveggerthella stercoripullorum</name>
    <dbReference type="NCBI Taxonomy" id="2840688"/>
    <lineage>
        <taxon>Bacteria</taxon>
        <taxon>Bacillati</taxon>
        <taxon>Actinomycetota</taxon>
        <taxon>Coriobacteriia</taxon>
        <taxon>Eggerthellales</taxon>
        <taxon>Eggerthellaceae</taxon>
        <taxon>Eggerthellaceae incertae sedis</taxon>
        <taxon>Candidatus Aveggerthella</taxon>
    </lineage>
</organism>
<accession>A0A9D1D359</accession>
<name>A0A9D1D359_9ACTN</name>
<feature type="region of interest" description="Disordered" evidence="1">
    <location>
        <begin position="202"/>
        <end position="374"/>
    </location>
</feature>
<reference evidence="2" key="2">
    <citation type="journal article" date="2021" name="PeerJ">
        <title>Extensive microbial diversity within the chicken gut microbiome revealed by metagenomics and culture.</title>
        <authorList>
            <person name="Gilroy R."/>
            <person name="Ravi A."/>
            <person name="Getino M."/>
            <person name="Pursley I."/>
            <person name="Horton D.L."/>
            <person name="Alikhan N.F."/>
            <person name="Baker D."/>
            <person name="Gharbi K."/>
            <person name="Hall N."/>
            <person name="Watson M."/>
            <person name="Adriaenssens E.M."/>
            <person name="Foster-Nyarko E."/>
            <person name="Jarju S."/>
            <person name="Secka A."/>
            <person name="Antonio M."/>
            <person name="Oren A."/>
            <person name="Chaudhuri R.R."/>
            <person name="La Ragione R."/>
            <person name="Hildebrand F."/>
            <person name="Pallen M.J."/>
        </authorList>
    </citation>
    <scope>NUCLEOTIDE SEQUENCE</scope>
    <source>
        <strain evidence="2">ChiGjej1B1-2707</strain>
    </source>
</reference>
<feature type="compositionally biased region" description="Low complexity" evidence="1">
    <location>
        <begin position="313"/>
        <end position="334"/>
    </location>
</feature>
<feature type="non-terminal residue" evidence="2">
    <location>
        <position position="1"/>
    </location>
</feature>
<feature type="compositionally biased region" description="Basic residues" evidence="1">
    <location>
        <begin position="231"/>
        <end position="242"/>
    </location>
</feature>
<sequence>AALGRLLSCFDETERAEGAGSEDRGACVKETYRALRPFHRSDDPVLIFDTALSGVRRINHFATERDERVPGMVAGVLSQAYQLLKGACRSLAEADEVSRSCAAELLEEEAASALYLRLDYAQKLQACARLLTEQAQDSDSKLATEPGDESGAECAIDQHAAGASLQEALPAEEGDALGRKQEEEDKTFETAEFSDALLASCDDSHASSAEDAAALNEDAESPERESVGKPVRSRKQRRRRRRPAEQQGSGEETGEQAEGSASDARKDLGQENAGENSSLHDGMPLRAQCADASSGIVEGKSMLPSQGGPTSLEATAEAENEAACASMPKASSDAIAREDDEAAAESVRTARRRRRRPGKRERARRRISETPNER</sequence>
<evidence type="ECO:0000256" key="1">
    <source>
        <dbReference type="SAM" id="MobiDB-lite"/>
    </source>
</evidence>
<reference evidence="2" key="1">
    <citation type="submission" date="2020-10" db="EMBL/GenBank/DDBJ databases">
        <authorList>
            <person name="Gilroy R."/>
        </authorList>
    </citation>
    <scope>NUCLEOTIDE SEQUENCE</scope>
    <source>
        <strain evidence="2">ChiGjej1B1-2707</strain>
    </source>
</reference>
<protein>
    <submittedName>
        <fullName evidence="2">Uncharacterized protein</fullName>
    </submittedName>
</protein>
<feature type="compositionally biased region" description="Low complexity" evidence="1">
    <location>
        <begin position="202"/>
        <end position="216"/>
    </location>
</feature>
<dbReference type="Proteomes" id="UP000824261">
    <property type="component" value="Unassembled WGS sequence"/>
</dbReference>
<proteinExistence type="predicted"/>
<feature type="compositionally biased region" description="Low complexity" evidence="1">
    <location>
        <begin position="245"/>
        <end position="262"/>
    </location>
</feature>
<dbReference type="AlphaFoldDB" id="A0A9D1D359"/>
<evidence type="ECO:0000313" key="2">
    <source>
        <dbReference type="EMBL" id="HIR00961.1"/>
    </source>
</evidence>